<dbReference type="EMBL" id="FWXI01000003">
    <property type="protein sequence ID" value="SMC46946.1"/>
    <property type="molecule type" value="Genomic_DNA"/>
</dbReference>
<evidence type="ECO:0000259" key="1">
    <source>
        <dbReference type="Pfam" id="PF01208"/>
    </source>
</evidence>
<dbReference type="GO" id="GO:0006779">
    <property type="term" value="P:porphyrin-containing compound biosynthetic process"/>
    <property type="evidence" value="ECO:0007669"/>
    <property type="project" value="InterPro"/>
</dbReference>
<gene>
    <name evidence="2" type="ORF">SAMN04488500_103255</name>
</gene>
<dbReference type="PANTHER" id="PTHR47099:SF1">
    <property type="entry name" value="METHYLCOBAMIDE:COM METHYLTRANSFERASE MTBA"/>
    <property type="match status" value="1"/>
</dbReference>
<dbReference type="InterPro" id="IPR000257">
    <property type="entry name" value="Uroporphyrinogen_deCOase"/>
</dbReference>
<evidence type="ECO:0000313" key="2">
    <source>
        <dbReference type="EMBL" id="SMC46946.1"/>
    </source>
</evidence>
<dbReference type="GO" id="GO:0004853">
    <property type="term" value="F:uroporphyrinogen decarboxylase activity"/>
    <property type="evidence" value="ECO:0007669"/>
    <property type="project" value="InterPro"/>
</dbReference>
<dbReference type="RefSeq" id="WP_084574580.1">
    <property type="nucleotide sequence ID" value="NZ_CP155572.1"/>
</dbReference>
<dbReference type="PANTHER" id="PTHR47099">
    <property type="entry name" value="METHYLCOBAMIDE:COM METHYLTRANSFERASE MTBA"/>
    <property type="match status" value="1"/>
</dbReference>
<dbReference type="Gene3D" id="3.20.20.210">
    <property type="match status" value="1"/>
</dbReference>
<dbReference type="InterPro" id="IPR038071">
    <property type="entry name" value="UROD/MetE-like_sf"/>
</dbReference>
<proteinExistence type="predicted"/>
<evidence type="ECO:0000313" key="3">
    <source>
        <dbReference type="Proteomes" id="UP000192738"/>
    </source>
</evidence>
<organism evidence="2 3">
    <name type="scientific">Sporomusa malonica</name>
    <dbReference type="NCBI Taxonomy" id="112901"/>
    <lineage>
        <taxon>Bacteria</taxon>
        <taxon>Bacillati</taxon>
        <taxon>Bacillota</taxon>
        <taxon>Negativicutes</taxon>
        <taxon>Selenomonadales</taxon>
        <taxon>Sporomusaceae</taxon>
        <taxon>Sporomusa</taxon>
    </lineage>
</organism>
<dbReference type="Proteomes" id="UP000192738">
    <property type="component" value="Unassembled WGS sequence"/>
</dbReference>
<dbReference type="Pfam" id="PF01208">
    <property type="entry name" value="URO-D"/>
    <property type="match status" value="1"/>
</dbReference>
<protein>
    <submittedName>
        <fullName evidence="2">Uroporphyrinogen-III decarboxylase</fullName>
    </submittedName>
</protein>
<dbReference type="STRING" id="112901.SAMN04488500_103255"/>
<name>A0A1W1ZF36_9FIRM</name>
<sequence length="368" mass="41347">MKSNQDLLQERKKRIRQAVSLEKPDRTPVVTLADAFCATHMGVKLSDFCSSLHASNKVMVESITELGDIDGFDSAFVAAPLFPLGFMSNIKMPGRELGDNILWQLDEKEIMTVEDYDTILSKGWEPFMQDYVQNRLNVPLDFILSELADTPQMVKNFEDAGYVVYSPLVINLVNELLSGGRSMPKYIQDLYKRPDKVEAVLDTIQQGVLTNMRKQIRDTNSEYVFISPARGASQFFSPKLWERFVWKYLKQVADVIIEEGAVINFHIDSNWTRDLEYFKDFPKGKCVFETDGATDIYKIKEVLGDTMCIKGDVSAAMFTLGTPDDVYNYCTKLIKDMGPGFILASGCAVPVNAKVENVKAMIAAASGK</sequence>
<dbReference type="OrthoDB" id="1914371at2"/>
<dbReference type="AlphaFoldDB" id="A0A1W1ZF36"/>
<keyword evidence="3" id="KW-1185">Reference proteome</keyword>
<dbReference type="SUPFAM" id="SSF51726">
    <property type="entry name" value="UROD/MetE-like"/>
    <property type="match status" value="1"/>
</dbReference>
<accession>A0A1W1ZF36</accession>
<feature type="domain" description="Uroporphyrinogen decarboxylase (URO-D)" evidence="1">
    <location>
        <begin position="179"/>
        <end position="365"/>
    </location>
</feature>
<dbReference type="InterPro" id="IPR052024">
    <property type="entry name" value="Methanogen_methyltrans"/>
</dbReference>
<reference evidence="2 3" key="1">
    <citation type="submission" date="2017-04" db="EMBL/GenBank/DDBJ databases">
        <authorList>
            <person name="Afonso C.L."/>
            <person name="Miller P.J."/>
            <person name="Scott M.A."/>
            <person name="Spackman E."/>
            <person name="Goraichik I."/>
            <person name="Dimitrov K.M."/>
            <person name="Suarez D.L."/>
            <person name="Swayne D.E."/>
        </authorList>
    </citation>
    <scope>NUCLEOTIDE SEQUENCE [LARGE SCALE GENOMIC DNA]</scope>
    <source>
        <strain evidence="2 3">DSM 5090</strain>
    </source>
</reference>